<reference evidence="12 13" key="1">
    <citation type="journal article" date="2014" name="Syst. Appl. Microbiol.">
        <title>Complete genomes of freshwater sulfur oxidizers Sulfuricella denitrificans skB26 and Sulfuritalea hydrogenivorans sk43H: genetic insights into the sulfur oxidation pathway of betaproteobacteria.</title>
        <authorList>
            <person name="Watanabe T."/>
            <person name="Kojima H."/>
            <person name="Fukui M."/>
        </authorList>
    </citation>
    <scope>NUCLEOTIDE SEQUENCE [LARGE SCALE GENOMIC DNA]</scope>
    <source>
        <strain evidence="12">DSM22779</strain>
    </source>
</reference>
<evidence type="ECO:0000256" key="9">
    <source>
        <dbReference type="PIRSR" id="PIRSR000005-2"/>
    </source>
</evidence>
<keyword evidence="2" id="KW-0813">Transport</keyword>
<dbReference type="PIRSF" id="PIRSF000005">
    <property type="entry name" value="Cytochrome_c4"/>
    <property type="match status" value="1"/>
</dbReference>
<feature type="chain" id="PRO_5004795732" evidence="10">
    <location>
        <begin position="24"/>
        <end position="192"/>
    </location>
</feature>
<keyword evidence="5" id="KW-0574">Periplasm</keyword>
<dbReference type="PANTHER" id="PTHR33751:SF9">
    <property type="entry name" value="CYTOCHROME C4"/>
    <property type="match status" value="1"/>
</dbReference>
<dbReference type="InterPro" id="IPR036909">
    <property type="entry name" value="Cyt_c-like_dom_sf"/>
</dbReference>
<evidence type="ECO:0000256" key="8">
    <source>
        <dbReference type="PIRSR" id="PIRSR000005-1"/>
    </source>
</evidence>
<evidence type="ECO:0000256" key="1">
    <source>
        <dbReference type="ARBA" id="ARBA00004418"/>
    </source>
</evidence>
<evidence type="ECO:0000256" key="6">
    <source>
        <dbReference type="ARBA" id="ARBA00022982"/>
    </source>
</evidence>
<dbReference type="InterPro" id="IPR024167">
    <property type="entry name" value="Cytochrome_c4-like"/>
</dbReference>
<dbReference type="EMBL" id="AP012547">
    <property type="protein sequence ID" value="BAO28880.1"/>
    <property type="molecule type" value="Genomic_DNA"/>
</dbReference>
<keyword evidence="4 9" id="KW-0479">Metal-binding</keyword>
<keyword evidence="7 9" id="KW-0408">Iron</keyword>
<feature type="binding site" description="covalent" evidence="8">
    <location>
        <position position="35"/>
    </location>
    <ligand>
        <name>heme c</name>
        <dbReference type="ChEBI" id="CHEBI:61717"/>
        <label>1</label>
    </ligand>
</feature>
<feature type="binding site" description="covalent" evidence="8">
    <location>
        <position position="38"/>
    </location>
    <ligand>
        <name>heme c</name>
        <dbReference type="ChEBI" id="CHEBI:61717"/>
        <label>1</label>
    </ligand>
</feature>
<dbReference type="InterPro" id="IPR050597">
    <property type="entry name" value="Cytochrome_c_Oxidase_Subunit"/>
</dbReference>
<evidence type="ECO:0000256" key="4">
    <source>
        <dbReference type="ARBA" id="ARBA00022723"/>
    </source>
</evidence>
<dbReference type="PROSITE" id="PS51007">
    <property type="entry name" value="CYTC"/>
    <property type="match status" value="2"/>
</dbReference>
<dbReference type="GO" id="GO:0009055">
    <property type="term" value="F:electron transfer activity"/>
    <property type="evidence" value="ECO:0007669"/>
    <property type="project" value="InterPro"/>
</dbReference>
<feature type="binding site" description="axial binding residue" evidence="9">
    <location>
        <position position="78"/>
    </location>
    <ligand>
        <name>heme c</name>
        <dbReference type="ChEBI" id="CHEBI:61717"/>
        <label>1</label>
    </ligand>
    <ligandPart>
        <name>Fe</name>
        <dbReference type="ChEBI" id="CHEBI:18248"/>
    </ligandPart>
</feature>
<accession>W0SDN2</accession>
<keyword evidence="3 8" id="KW-0349">Heme</keyword>
<dbReference type="GO" id="GO:0005506">
    <property type="term" value="F:iron ion binding"/>
    <property type="evidence" value="ECO:0007669"/>
    <property type="project" value="InterPro"/>
</dbReference>
<evidence type="ECO:0000256" key="2">
    <source>
        <dbReference type="ARBA" id="ARBA00022448"/>
    </source>
</evidence>
<evidence type="ECO:0000313" key="12">
    <source>
        <dbReference type="EMBL" id="BAO28880.1"/>
    </source>
</evidence>
<dbReference type="Gene3D" id="1.10.760.10">
    <property type="entry name" value="Cytochrome c-like domain"/>
    <property type="match status" value="2"/>
</dbReference>
<gene>
    <name evidence="12" type="ORF">SUTH_01080</name>
</gene>
<dbReference type="SUPFAM" id="SSF46626">
    <property type="entry name" value="Cytochrome c"/>
    <property type="match status" value="2"/>
</dbReference>
<dbReference type="KEGG" id="shd:SUTH_01080"/>
<dbReference type="AlphaFoldDB" id="W0SDN2"/>
<dbReference type="Pfam" id="PF13442">
    <property type="entry name" value="Cytochrome_CBB3"/>
    <property type="match status" value="1"/>
</dbReference>
<evidence type="ECO:0000256" key="3">
    <source>
        <dbReference type="ARBA" id="ARBA00022617"/>
    </source>
</evidence>
<evidence type="ECO:0000259" key="11">
    <source>
        <dbReference type="PROSITE" id="PS51007"/>
    </source>
</evidence>
<protein>
    <submittedName>
        <fullName evidence="12">Cytochrome C, class I</fullName>
    </submittedName>
</protein>
<feature type="binding site" description="covalent" evidence="8">
    <location>
        <position position="128"/>
    </location>
    <ligand>
        <name>heme c</name>
        <dbReference type="ChEBI" id="CHEBI:61717"/>
        <label>2</label>
    </ligand>
</feature>
<dbReference type="Proteomes" id="UP000031637">
    <property type="component" value="Chromosome"/>
</dbReference>
<keyword evidence="10" id="KW-0732">Signal</keyword>
<dbReference type="PANTHER" id="PTHR33751">
    <property type="entry name" value="CBB3-TYPE CYTOCHROME C OXIDASE SUBUNIT FIXP"/>
    <property type="match status" value="1"/>
</dbReference>
<evidence type="ECO:0000313" key="13">
    <source>
        <dbReference type="Proteomes" id="UP000031637"/>
    </source>
</evidence>
<feature type="domain" description="Cytochrome c" evidence="11">
    <location>
        <begin position="112"/>
        <end position="192"/>
    </location>
</feature>
<comment type="PTM">
    <text evidence="8">Binds 2 heme c groups covalently per subunit.</text>
</comment>
<dbReference type="GO" id="GO:0020037">
    <property type="term" value="F:heme binding"/>
    <property type="evidence" value="ECO:0007669"/>
    <property type="project" value="InterPro"/>
</dbReference>
<feature type="signal peptide" evidence="10">
    <location>
        <begin position="1"/>
        <end position="23"/>
    </location>
</feature>
<dbReference type="HOGENOM" id="CLU_076280_3_2_4"/>
<organism evidence="12 13">
    <name type="scientific">Sulfuritalea hydrogenivorans sk43H</name>
    <dbReference type="NCBI Taxonomy" id="1223802"/>
    <lineage>
        <taxon>Bacteria</taxon>
        <taxon>Pseudomonadati</taxon>
        <taxon>Pseudomonadota</taxon>
        <taxon>Betaproteobacteria</taxon>
        <taxon>Nitrosomonadales</taxon>
        <taxon>Sterolibacteriaceae</taxon>
        <taxon>Sulfuritalea</taxon>
    </lineage>
</organism>
<dbReference type="STRING" id="1223802.SUTH_01080"/>
<dbReference type="RefSeq" id="WP_041097651.1">
    <property type="nucleotide sequence ID" value="NZ_AP012547.1"/>
</dbReference>
<evidence type="ECO:0000256" key="5">
    <source>
        <dbReference type="ARBA" id="ARBA00022764"/>
    </source>
</evidence>
<evidence type="ECO:0000256" key="10">
    <source>
        <dbReference type="SAM" id="SignalP"/>
    </source>
</evidence>
<name>W0SDN2_9PROT</name>
<sequence length="192" mass="20615">MMMKWREWALATGVLAISAVAQAAPPTAAMLSNACAGCHGTNGGSAGPTMPSLAGQSKEAITVAMKKFKSGERSGSIMGRLAKGYSDAEITAMAEFFSKQKLHATTQALDKAKIAKGASLQESNCGRCHIEDGKEGKDDTPAMASQWLPYMQMQMADYLSGKRKMPEKMKEKVDPMSKEDLDALLHFYASVK</sequence>
<feature type="binding site" description="axial binding residue" evidence="9">
    <location>
        <position position="39"/>
    </location>
    <ligand>
        <name>heme c</name>
        <dbReference type="ChEBI" id="CHEBI:61717"/>
        <label>1</label>
    </ligand>
    <ligandPart>
        <name>Fe</name>
        <dbReference type="ChEBI" id="CHEBI:18248"/>
    </ligandPart>
</feature>
<feature type="binding site" description="axial binding residue" evidence="9">
    <location>
        <position position="169"/>
    </location>
    <ligand>
        <name>heme c</name>
        <dbReference type="ChEBI" id="CHEBI:61717"/>
        <label>2</label>
    </ligand>
    <ligandPart>
        <name>Fe</name>
        <dbReference type="ChEBI" id="CHEBI:18248"/>
    </ligandPart>
</feature>
<feature type="binding site" description="axial binding residue" evidence="9">
    <location>
        <position position="129"/>
    </location>
    <ligand>
        <name>heme c</name>
        <dbReference type="ChEBI" id="CHEBI:61717"/>
        <label>2</label>
    </ligand>
    <ligandPart>
        <name>Fe</name>
        <dbReference type="ChEBI" id="CHEBI:18248"/>
    </ligandPart>
</feature>
<proteinExistence type="predicted"/>
<dbReference type="Pfam" id="PF00034">
    <property type="entry name" value="Cytochrom_C"/>
    <property type="match status" value="1"/>
</dbReference>
<keyword evidence="6" id="KW-0249">Electron transport</keyword>
<feature type="binding site" description="covalent" evidence="8">
    <location>
        <position position="125"/>
    </location>
    <ligand>
        <name>heme c</name>
        <dbReference type="ChEBI" id="CHEBI:61717"/>
        <label>2</label>
    </ligand>
</feature>
<dbReference type="GO" id="GO:0042597">
    <property type="term" value="C:periplasmic space"/>
    <property type="evidence" value="ECO:0007669"/>
    <property type="project" value="UniProtKB-SubCell"/>
</dbReference>
<feature type="domain" description="Cytochrome c" evidence="11">
    <location>
        <begin position="22"/>
        <end position="101"/>
    </location>
</feature>
<comment type="subcellular location">
    <subcellularLocation>
        <location evidence="1">Periplasm</location>
    </subcellularLocation>
</comment>
<evidence type="ECO:0000256" key="7">
    <source>
        <dbReference type="ARBA" id="ARBA00023004"/>
    </source>
</evidence>
<keyword evidence="13" id="KW-1185">Reference proteome</keyword>
<dbReference type="InterPro" id="IPR009056">
    <property type="entry name" value="Cyt_c-like_dom"/>
</dbReference>